<dbReference type="Proteomes" id="UP001527925">
    <property type="component" value="Unassembled WGS sequence"/>
</dbReference>
<keyword evidence="4" id="KW-0804">Transcription</keyword>
<dbReference type="Pfam" id="PF00172">
    <property type="entry name" value="Zn_clus"/>
    <property type="match status" value="1"/>
</dbReference>
<feature type="region of interest" description="Disordered" evidence="6">
    <location>
        <begin position="77"/>
        <end position="149"/>
    </location>
</feature>
<comment type="caution">
    <text evidence="8">The sequence shown here is derived from an EMBL/GenBank/DDBJ whole genome shotgun (WGS) entry which is preliminary data.</text>
</comment>
<proteinExistence type="predicted"/>
<feature type="domain" description="Zn(2)-C6 fungal-type" evidence="7">
    <location>
        <begin position="23"/>
        <end position="53"/>
    </location>
</feature>
<evidence type="ECO:0000256" key="1">
    <source>
        <dbReference type="ARBA" id="ARBA00004123"/>
    </source>
</evidence>
<evidence type="ECO:0000256" key="4">
    <source>
        <dbReference type="ARBA" id="ARBA00023163"/>
    </source>
</evidence>
<organism evidence="8 9">
    <name type="scientific">Polyrhizophydium stewartii</name>
    <dbReference type="NCBI Taxonomy" id="2732419"/>
    <lineage>
        <taxon>Eukaryota</taxon>
        <taxon>Fungi</taxon>
        <taxon>Fungi incertae sedis</taxon>
        <taxon>Chytridiomycota</taxon>
        <taxon>Chytridiomycota incertae sedis</taxon>
        <taxon>Chytridiomycetes</taxon>
        <taxon>Rhizophydiales</taxon>
        <taxon>Rhizophydiales incertae sedis</taxon>
        <taxon>Polyrhizophydium</taxon>
    </lineage>
</organism>
<dbReference type="SMART" id="SM00066">
    <property type="entry name" value="GAL4"/>
    <property type="match status" value="1"/>
</dbReference>
<dbReference type="InterPro" id="IPR050815">
    <property type="entry name" value="TF_fung"/>
</dbReference>
<dbReference type="PANTHER" id="PTHR47338">
    <property type="entry name" value="ZN(II)2CYS6 TRANSCRIPTION FACTOR (EUROFUNG)-RELATED"/>
    <property type="match status" value="1"/>
</dbReference>
<evidence type="ECO:0000256" key="3">
    <source>
        <dbReference type="ARBA" id="ARBA00023015"/>
    </source>
</evidence>
<dbReference type="InterPro" id="IPR036864">
    <property type="entry name" value="Zn2-C6_fun-type_DNA-bd_sf"/>
</dbReference>
<evidence type="ECO:0000256" key="5">
    <source>
        <dbReference type="ARBA" id="ARBA00023242"/>
    </source>
</evidence>
<dbReference type="EMBL" id="JADGIZ020000025">
    <property type="protein sequence ID" value="KAL2915287.1"/>
    <property type="molecule type" value="Genomic_DNA"/>
</dbReference>
<dbReference type="CDD" id="cd12148">
    <property type="entry name" value="fungal_TF_MHR"/>
    <property type="match status" value="1"/>
</dbReference>
<keyword evidence="2" id="KW-0479">Metal-binding</keyword>
<keyword evidence="3" id="KW-0805">Transcription regulation</keyword>
<dbReference type="PROSITE" id="PS50048">
    <property type="entry name" value="ZN2_CY6_FUNGAL_2"/>
    <property type="match status" value="1"/>
</dbReference>
<accession>A0ABR4N6X7</accession>
<reference evidence="8 9" key="1">
    <citation type="submission" date="2023-09" db="EMBL/GenBank/DDBJ databases">
        <title>Pangenome analysis of Batrachochytrium dendrobatidis and related Chytrids.</title>
        <authorList>
            <person name="Yacoub M.N."/>
            <person name="Stajich J.E."/>
            <person name="James T.Y."/>
        </authorList>
    </citation>
    <scope>NUCLEOTIDE SEQUENCE [LARGE SCALE GENOMIC DNA]</scope>
    <source>
        <strain evidence="8 9">JEL0888</strain>
    </source>
</reference>
<dbReference type="InterPro" id="IPR001138">
    <property type="entry name" value="Zn2Cys6_DnaBD"/>
</dbReference>
<dbReference type="InterPro" id="IPR007219">
    <property type="entry name" value="XnlR_reg_dom"/>
</dbReference>
<gene>
    <name evidence="8" type="ORF">HK105_205152</name>
</gene>
<keyword evidence="5" id="KW-0539">Nucleus</keyword>
<protein>
    <recommendedName>
        <fullName evidence="7">Zn(2)-C6 fungal-type domain-containing protein</fullName>
    </recommendedName>
</protein>
<dbReference type="PRINTS" id="PR00755">
    <property type="entry name" value="AFLATOXINBRP"/>
</dbReference>
<evidence type="ECO:0000313" key="9">
    <source>
        <dbReference type="Proteomes" id="UP001527925"/>
    </source>
</evidence>
<sequence>MNTLPFLPSLNTDSRRKMRLNNTCTTCIRRKKRCDRGRPACGQCTRLGAECLYPPVRPASIHDGAPHLHAAASTAALPAGVRKRAAAHPHQQAQPAAHGSRAGTARHARRRSAGSSDAGDSDGDIGGGDSASVGDGHASVGGSTDDLSIDDGASTSLAVARAHGIQPEPAATVPELLAKMALTDESRVRLELMHTPAHRLRPDAVDAFEANIAPRTLMLPFSYIRERLDGSPLASQVIVAIALNLMPDTPPHASRPFFEAALASVGSAMTGATPMSVVGLLLMSGCVFYMAAKGDMPRYMACAVRVARDLGLNTEAGVAALADDEDEREALRRIWWSVVSFDANISSSYNKSWEVAEQDCLVHLPRDANAEPATAGDAEIRAMSSTDWSVAPLPSLSVEGSLLTVQKIMRRVFDFTHQSHLGVLAGAERVRVRAMLDSSLRAWHACAPDGVRQSPARADWTAISHAEWRGLLALSLFHFSRINLWRKDFNDAILASPSAALPSRAVAEVVDASNDIAQLIIKPVVDHAMLHLVSPFTHAVLLAAASALMVALKLPTSVPEMARNAQSLEILIAGMSSMASIWKAGKAELALLDHVATFAQASSVIHAFESGAFPEIVEGYPTRFDAVRSWRQGGIAPDKSPPARALSAEVLAGPEQAALQMPKAETDPTPSGLLGLLSMPGNMAFANMDAQGGPGALGTAMQEGQQCSARLAHPPADGGASLVLLNSLAAPVTMGGVSAPMASVGMPAVTTQPALWSTVGSDLSMQALHPPWPPALPASTESLPIASFVW</sequence>
<dbReference type="PANTHER" id="PTHR47338:SF5">
    <property type="entry name" value="ZN(II)2CYS6 TRANSCRIPTION FACTOR (EUROFUNG)"/>
    <property type="match status" value="1"/>
</dbReference>
<evidence type="ECO:0000256" key="2">
    <source>
        <dbReference type="ARBA" id="ARBA00022723"/>
    </source>
</evidence>
<keyword evidence="9" id="KW-1185">Reference proteome</keyword>
<dbReference type="Gene3D" id="4.10.240.10">
    <property type="entry name" value="Zn(2)-C6 fungal-type DNA-binding domain"/>
    <property type="match status" value="1"/>
</dbReference>
<dbReference type="Pfam" id="PF04082">
    <property type="entry name" value="Fungal_trans"/>
    <property type="match status" value="1"/>
</dbReference>
<dbReference type="SUPFAM" id="SSF57701">
    <property type="entry name" value="Zn2/Cys6 DNA-binding domain"/>
    <property type="match status" value="1"/>
</dbReference>
<feature type="compositionally biased region" description="Low complexity" evidence="6">
    <location>
        <begin position="88"/>
        <end position="103"/>
    </location>
</feature>
<evidence type="ECO:0000313" key="8">
    <source>
        <dbReference type="EMBL" id="KAL2915287.1"/>
    </source>
</evidence>
<evidence type="ECO:0000259" key="7">
    <source>
        <dbReference type="PROSITE" id="PS50048"/>
    </source>
</evidence>
<name>A0ABR4N6X7_9FUNG</name>
<evidence type="ECO:0000256" key="6">
    <source>
        <dbReference type="SAM" id="MobiDB-lite"/>
    </source>
</evidence>
<dbReference type="CDD" id="cd00067">
    <property type="entry name" value="GAL4"/>
    <property type="match status" value="1"/>
</dbReference>
<comment type="subcellular location">
    <subcellularLocation>
        <location evidence="1">Nucleus</location>
    </subcellularLocation>
</comment>